<dbReference type="OMA" id="HNASIMS"/>
<evidence type="ECO:0000256" key="8">
    <source>
        <dbReference type="ARBA" id="ARBA00048752"/>
    </source>
</evidence>
<feature type="binding site" evidence="9">
    <location>
        <position position="258"/>
    </location>
    <ligand>
        <name>S-adenosyl-L-methionine</name>
        <dbReference type="ChEBI" id="CHEBI:59789"/>
    </ligand>
</feature>
<dbReference type="GeneID" id="17294259"/>
<evidence type="ECO:0000256" key="3">
    <source>
        <dbReference type="ARBA" id="ARBA00006729"/>
    </source>
</evidence>
<dbReference type="InterPro" id="IPR014776">
    <property type="entry name" value="4pyrrole_Mease_sub2"/>
</dbReference>
<accession>L1INX8</accession>
<dbReference type="SUPFAM" id="SSF53790">
    <property type="entry name" value="Tetrapyrrole methylase"/>
    <property type="match status" value="1"/>
</dbReference>
<feature type="binding site" evidence="9">
    <location>
        <position position="94"/>
    </location>
    <ligand>
        <name>S-adenosyl-L-methionine</name>
        <dbReference type="ChEBI" id="CHEBI:59789"/>
    </ligand>
</feature>
<keyword evidence="5" id="KW-0489">Methyltransferase</keyword>
<dbReference type="InterPro" id="IPR014777">
    <property type="entry name" value="4pyrrole_Mease_sub1"/>
</dbReference>
<evidence type="ECO:0000256" key="7">
    <source>
        <dbReference type="ARBA" id="ARBA00022691"/>
    </source>
</evidence>
<dbReference type="Gene3D" id="3.30.950.10">
    <property type="entry name" value="Methyltransferase, Cobalt-precorrin-4 Transmethylase, Domain 2"/>
    <property type="match status" value="1"/>
</dbReference>
<dbReference type="Proteomes" id="UP000011087">
    <property type="component" value="Unassembled WGS sequence"/>
</dbReference>
<evidence type="ECO:0000313" key="11">
    <source>
        <dbReference type="EMBL" id="EKX37520.1"/>
    </source>
</evidence>
<dbReference type="AlphaFoldDB" id="L1INX8"/>
<dbReference type="eggNOG" id="KOG3123">
    <property type="taxonomic scope" value="Eukaryota"/>
</dbReference>
<comment type="pathway">
    <text evidence="2">Protein modification; peptidyl-diphthamide biosynthesis.</text>
</comment>
<evidence type="ECO:0000256" key="2">
    <source>
        <dbReference type="ARBA" id="ARBA00005156"/>
    </source>
</evidence>
<evidence type="ECO:0000313" key="13">
    <source>
        <dbReference type="Proteomes" id="UP000011087"/>
    </source>
</evidence>
<dbReference type="HAMAP" id="MF_01084">
    <property type="entry name" value="Diphthine_synth"/>
    <property type="match status" value="1"/>
</dbReference>
<dbReference type="FunFam" id="3.30.950.10:FF:000004">
    <property type="entry name" value="Diphthine synthase putative"/>
    <property type="match status" value="1"/>
</dbReference>
<evidence type="ECO:0000313" key="12">
    <source>
        <dbReference type="EnsemblProtists" id="EKX37520"/>
    </source>
</evidence>
<dbReference type="EnsemblProtists" id="EKX37520">
    <property type="protein sequence ID" value="EKX37520"/>
    <property type="gene ID" value="GUITHDRAFT_158589"/>
</dbReference>
<dbReference type="Gene3D" id="3.40.1010.10">
    <property type="entry name" value="Cobalt-precorrin-4 Transmethylase, Domain 1"/>
    <property type="match status" value="1"/>
</dbReference>
<dbReference type="OrthoDB" id="2516at2759"/>
<gene>
    <name evidence="11" type="ORF">GUITHDRAFT_158589</name>
</gene>
<keyword evidence="13" id="KW-1185">Reference proteome</keyword>
<dbReference type="EMBL" id="JH993058">
    <property type="protein sequence ID" value="EKX37520.1"/>
    <property type="molecule type" value="Genomic_DNA"/>
</dbReference>
<dbReference type="RefSeq" id="XP_005824500.1">
    <property type="nucleotide sequence ID" value="XM_005824443.1"/>
</dbReference>
<evidence type="ECO:0000256" key="5">
    <source>
        <dbReference type="ARBA" id="ARBA00022603"/>
    </source>
</evidence>
<feature type="binding site" evidence="9">
    <location>
        <position position="97"/>
    </location>
    <ligand>
        <name>S-adenosyl-L-methionine</name>
        <dbReference type="ChEBI" id="CHEBI:59789"/>
    </ligand>
</feature>
<dbReference type="PIRSF" id="PIRSF036432">
    <property type="entry name" value="Diphthine_synth"/>
    <property type="match status" value="1"/>
</dbReference>
<dbReference type="EC" id="2.1.1.314" evidence="4"/>
<feature type="binding site" evidence="9">
    <location>
        <position position="233"/>
    </location>
    <ligand>
        <name>S-adenosyl-L-methionine</name>
        <dbReference type="ChEBI" id="CHEBI:59789"/>
    </ligand>
</feature>
<evidence type="ECO:0000259" key="10">
    <source>
        <dbReference type="Pfam" id="PF00590"/>
    </source>
</evidence>
<organism evidence="11">
    <name type="scientific">Guillardia theta (strain CCMP2712)</name>
    <name type="common">Cryptophyte</name>
    <dbReference type="NCBI Taxonomy" id="905079"/>
    <lineage>
        <taxon>Eukaryota</taxon>
        <taxon>Cryptophyceae</taxon>
        <taxon>Pyrenomonadales</taxon>
        <taxon>Geminigeraceae</taxon>
        <taxon>Guillardia</taxon>
    </lineage>
</organism>
<dbReference type="InterPro" id="IPR004551">
    <property type="entry name" value="Dphthn_synthase"/>
</dbReference>
<feature type="binding site" evidence="9">
    <location>
        <position position="173"/>
    </location>
    <ligand>
        <name>S-adenosyl-L-methionine</name>
        <dbReference type="ChEBI" id="CHEBI:59789"/>
    </ligand>
</feature>
<dbReference type="GO" id="GO:0141133">
    <property type="term" value="F:diphthine methyl ester synthase activity"/>
    <property type="evidence" value="ECO:0007669"/>
    <property type="project" value="UniProtKB-EC"/>
</dbReference>
<feature type="binding site" evidence="9">
    <location>
        <position position="19"/>
    </location>
    <ligand>
        <name>S-adenosyl-L-methionine</name>
        <dbReference type="ChEBI" id="CHEBI:59789"/>
    </ligand>
</feature>
<dbReference type="HOGENOM" id="CLU_066040_1_0_1"/>
<feature type="domain" description="Tetrapyrrole methylase" evidence="10">
    <location>
        <begin position="12"/>
        <end position="178"/>
    </location>
</feature>
<dbReference type="GO" id="GO:0032259">
    <property type="term" value="P:methylation"/>
    <property type="evidence" value="ECO:0007669"/>
    <property type="project" value="UniProtKB-KW"/>
</dbReference>
<protein>
    <recommendedName>
        <fullName evidence="4">diphthine methyl ester synthase</fullName>
        <ecNumber evidence="4">2.1.1.314</ecNumber>
    </recommendedName>
</protein>
<dbReference type="NCBIfam" id="TIGR00522">
    <property type="entry name" value="dph5"/>
    <property type="match status" value="1"/>
</dbReference>
<proteinExistence type="inferred from homology"/>
<sequence length="281" mass="31755">MEEKTDKSTGVLYLIGLGLSTEQDITVRGLQVVKRCKHVYLEGYTSILGVEKSKLEEFYGREVELMDREAVESNSDEMLLAARTAEVAFLVVGDVYGATTHTDIALRAKEMGIRVEVIHNASIMNACGACGLQLYNFGQTVSLCFWTESWQPDSYIDKILLNKRNGMHTLCLLDIKVKEQSEENLIRGRKIFEPPRFMTVNQALEQLEQIVRRREDVRDVLDLRSTCVGLARVGQETQCIASGPLEELKSFDFGPPLHSLIIPAEMHPLEIDMLRSFNVKQ</sequence>
<reference evidence="13" key="2">
    <citation type="submission" date="2012-11" db="EMBL/GenBank/DDBJ databases">
        <authorList>
            <person name="Kuo A."/>
            <person name="Curtis B.A."/>
            <person name="Tanifuji G."/>
            <person name="Burki F."/>
            <person name="Gruber A."/>
            <person name="Irimia M."/>
            <person name="Maruyama S."/>
            <person name="Arias M.C."/>
            <person name="Ball S.G."/>
            <person name="Gile G.H."/>
            <person name="Hirakawa Y."/>
            <person name="Hopkins J.F."/>
            <person name="Rensing S.A."/>
            <person name="Schmutz J."/>
            <person name="Symeonidi A."/>
            <person name="Elias M."/>
            <person name="Eveleigh R.J."/>
            <person name="Herman E.K."/>
            <person name="Klute M.J."/>
            <person name="Nakayama T."/>
            <person name="Obornik M."/>
            <person name="Reyes-Prieto A."/>
            <person name="Armbrust E.V."/>
            <person name="Aves S.J."/>
            <person name="Beiko R.G."/>
            <person name="Coutinho P."/>
            <person name="Dacks J.B."/>
            <person name="Durnford D.G."/>
            <person name="Fast N.M."/>
            <person name="Green B.R."/>
            <person name="Grisdale C."/>
            <person name="Hempe F."/>
            <person name="Henrissat B."/>
            <person name="Hoppner M.P."/>
            <person name="Ishida K.-I."/>
            <person name="Kim E."/>
            <person name="Koreny L."/>
            <person name="Kroth P.G."/>
            <person name="Liu Y."/>
            <person name="Malik S.-B."/>
            <person name="Maier U.G."/>
            <person name="McRose D."/>
            <person name="Mock T."/>
            <person name="Neilson J.A."/>
            <person name="Onodera N.T."/>
            <person name="Poole A.M."/>
            <person name="Pritham E.J."/>
            <person name="Richards T.A."/>
            <person name="Rocap G."/>
            <person name="Roy S.W."/>
            <person name="Sarai C."/>
            <person name="Schaack S."/>
            <person name="Shirato S."/>
            <person name="Slamovits C.H."/>
            <person name="Spencer D.F."/>
            <person name="Suzuki S."/>
            <person name="Worden A.Z."/>
            <person name="Zauner S."/>
            <person name="Barry K."/>
            <person name="Bell C."/>
            <person name="Bharti A.K."/>
            <person name="Crow J.A."/>
            <person name="Grimwood J."/>
            <person name="Kramer R."/>
            <person name="Lindquist E."/>
            <person name="Lucas S."/>
            <person name="Salamov A."/>
            <person name="McFadden G.I."/>
            <person name="Lane C.E."/>
            <person name="Keeling P.J."/>
            <person name="Gray M.W."/>
            <person name="Grigoriev I.V."/>
            <person name="Archibald J.M."/>
        </authorList>
    </citation>
    <scope>NUCLEOTIDE SEQUENCE</scope>
    <source>
        <strain evidence="13">CCMP2712</strain>
    </source>
</reference>
<feature type="binding site" evidence="9">
    <location>
        <begin position="122"/>
        <end position="123"/>
    </location>
    <ligand>
        <name>S-adenosyl-L-methionine</name>
        <dbReference type="ChEBI" id="CHEBI:59789"/>
    </ligand>
</feature>
<reference evidence="11 13" key="1">
    <citation type="journal article" date="2012" name="Nature">
        <title>Algal genomes reveal evolutionary mosaicism and the fate of nucleomorphs.</title>
        <authorList>
            <consortium name="DOE Joint Genome Institute"/>
            <person name="Curtis B.A."/>
            <person name="Tanifuji G."/>
            <person name="Burki F."/>
            <person name="Gruber A."/>
            <person name="Irimia M."/>
            <person name="Maruyama S."/>
            <person name="Arias M.C."/>
            <person name="Ball S.G."/>
            <person name="Gile G.H."/>
            <person name="Hirakawa Y."/>
            <person name="Hopkins J.F."/>
            <person name="Kuo A."/>
            <person name="Rensing S.A."/>
            <person name="Schmutz J."/>
            <person name="Symeonidi A."/>
            <person name="Elias M."/>
            <person name="Eveleigh R.J."/>
            <person name="Herman E.K."/>
            <person name="Klute M.J."/>
            <person name="Nakayama T."/>
            <person name="Obornik M."/>
            <person name="Reyes-Prieto A."/>
            <person name="Armbrust E.V."/>
            <person name="Aves S.J."/>
            <person name="Beiko R.G."/>
            <person name="Coutinho P."/>
            <person name="Dacks J.B."/>
            <person name="Durnford D.G."/>
            <person name="Fast N.M."/>
            <person name="Green B.R."/>
            <person name="Grisdale C.J."/>
            <person name="Hempel F."/>
            <person name="Henrissat B."/>
            <person name="Hoppner M.P."/>
            <person name="Ishida K."/>
            <person name="Kim E."/>
            <person name="Koreny L."/>
            <person name="Kroth P.G."/>
            <person name="Liu Y."/>
            <person name="Malik S.B."/>
            <person name="Maier U.G."/>
            <person name="McRose D."/>
            <person name="Mock T."/>
            <person name="Neilson J.A."/>
            <person name="Onodera N.T."/>
            <person name="Poole A.M."/>
            <person name="Pritham E.J."/>
            <person name="Richards T.A."/>
            <person name="Rocap G."/>
            <person name="Roy S.W."/>
            <person name="Sarai C."/>
            <person name="Schaack S."/>
            <person name="Shirato S."/>
            <person name="Slamovits C.H."/>
            <person name="Spencer D.F."/>
            <person name="Suzuki S."/>
            <person name="Worden A.Z."/>
            <person name="Zauner S."/>
            <person name="Barry K."/>
            <person name="Bell C."/>
            <person name="Bharti A.K."/>
            <person name="Crow J.A."/>
            <person name="Grimwood J."/>
            <person name="Kramer R."/>
            <person name="Lindquist E."/>
            <person name="Lucas S."/>
            <person name="Salamov A."/>
            <person name="McFadden G.I."/>
            <person name="Lane C.E."/>
            <person name="Keeling P.J."/>
            <person name="Gray M.W."/>
            <person name="Grigoriev I.V."/>
            <person name="Archibald J.M."/>
        </authorList>
    </citation>
    <scope>NUCLEOTIDE SEQUENCE</scope>
    <source>
        <strain evidence="11 13">CCMP2712</strain>
    </source>
</reference>
<evidence type="ECO:0000256" key="9">
    <source>
        <dbReference type="PIRSR" id="PIRSR036432-1"/>
    </source>
</evidence>
<dbReference type="KEGG" id="gtt:GUITHDRAFT_158589"/>
<evidence type="ECO:0000256" key="4">
    <source>
        <dbReference type="ARBA" id="ARBA00011927"/>
    </source>
</evidence>
<keyword evidence="7 9" id="KW-0949">S-adenosyl-L-methionine</keyword>
<dbReference type="CDD" id="cd11647">
    <property type="entry name" value="DHP5_DphB"/>
    <property type="match status" value="1"/>
</dbReference>
<dbReference type="InterPro" id="IPR035996">
    <property type="entry name" value="4pyrrol_Methylase_sf"/>
</dbReference>
<dbReference type="FunFam" id="3.40.1010.10:FF:000004">
    <property type="entry name" value="Putative diphthine synthase"/>
    <property type="match status" value="1"/>
</dbReference>
<comment type="catalytic activity">
    <reaction evidence="8">
        <text>2-[(3S)-amino-3-carboxypropyl]-L-histidyl-[translation elongation factor 2] + 4 S-adenosyl-L-methionine = diphthine methyl ester-[translation elongation factor 2] + 4 S-adenosyl-L-homocysteine + 3 H(+)</text>
        <dbReference type="Rhea" id="RHEA:42652"/>
        <dbReference type="Rhea" id="RHEA-COMP:9749"/>
        <dbReference type="Rhea" id="RHEA-COMP:10173"/>
        <dbReference type="ChEBI" id="CHEBI:15378"/>
        <dbReference type="ChEBI" id="CHEBI:57856"/>
        <dbReference type="ChEBI" id="CHEBI:59789"/>
        <dbReference type="ChEBI" id="CHEBI:73995"/>
        <dbReference type="ChEBI" id="CHEBI:79005"/>
        <dbReference type="EC" id="2.1.1.314"/>
    </reaction>
</comment>
<reference evidence="12" key="3">
    <citation type="submission" date="2016-03" db="UniProtKB">
        <authorList>
            <consortium name="EnsemblProtists"/>
        </authorList>
    </citation>
    <scope>IDENTIFICATION</scope>
</reference>
<evidence type="ECO:0000256" key="1">
    <source>
        <dbReference type="ARBA" id="ARBA00004006"/>
    </source>
</evidence>
<dbReference type="Pfam" id="PF00590">
    <property type="entry name" value="TP_methylase"/>
    <property type="match status" value="1"/>
</dbReference>
<dbReference type="InterPro" id="IPR000878">
    <property type="entry name" value="4pyrrol_Mease"/>
</dbReference>
<dbReference type="UniPathway" id="UPA00559"/>
<name>L1INX8_GUITC</name>
<dbReference type="PaxDb" id="55529-EKX37520"/>
<comment type="function">
    <text evidence="1">S-adenosyl-L-methionine-dependent methyltransferase that catalyzes four methylations of the modified target histidine residue in translation elongation factor 2 (EF-2), to form an intermediate called diphthine methyl ester. The four successive methylation reactions represent the second step of diphthamide biosynthesis.</text>
</comment>
<dbReference type="STRING" id="905079.L1INX8"/>
<dbReference type="GO" id="GO:0017183">
    <property type="term" value="P:protein histidyl modification to diphthamide"/>
    <property type="evidence" value="ECO:0007669"/>
    <property type="project" value="UniProtKB-UniPathway"/>
</dbReference>
<comment type="similarity">
    <text evidence="3">Belongs to the diphthine synthase family.</text>
</comment>
<keyword evidence="6" id="KW-0808">Transferase</keyword>
<evidence type="ECO:0000256" key="6">
    <source>
        <dbReference type="ARBA" id="ARBA00022679"/>
    </source>
</evidence>
<dbReference type="PANTHER" id="PTHR10882:SF0">
    <property type="entry name" value="DIPHTHINE METHYL ESTER SYNTHASE"/>
    <property type="match status" value="1"/>
</dbReference>
<dbReference type="PANTHER" id="PTHR10882">
    <property type="entry name" value="DIPHTHINE SYNTHASE"/>
    <property type="match status" value="1"/>
</dbReference>